<dbReference type="PANTHER" id="PTHR40661">
    <property type="match status" value="1"/>
</dbReference>
<proteinExistence type="predicted"/>
<name>A0A927BE10_9BACT</name>
<dbReference type="InterPro" id="IPR015927">
    <property type="entry name" value="Peptidase_S24_S26A/B/C"/>
</dbReference>
<dbReference type="InterPro" id="IPR036286">
    <property type="entry name" value="LexA/Signal_pep-like_sf"/>
</dbReference>
<dbReference type="PROSITE" id="PS00501">
    <property type="entry name" value="SPASE_I_1"/>
    <property type="match status" value="1"/>
</dbReference>
<dbReference type="GO" id="GO:0003677">
    <property type="term" value="F:DNA binding"/>
    <property type="evidence" value="ECO:0007669"/>
    <property type="project" value="UniProtKB-KW"/>
</dbReference>
<dbReference type="GO" id="GO:0006508">
    <property type="term" value="P:proteolysis"/>
    <property type="evidence" value="ECO:0007669"/>
    <property type="project" value="UniProtKB-KW"/>
</dbReference>
<organism evidence="7 8">
    <name type="scientific">Hymenobacter montanus</name>
    <dbReference type="NCBI Taxonomy" id="2771359"/>
    <lineage>
        <taxon>Bacteria</taxon>
        <taxon>Pseudomonadati</taxon>
        <taxon>Bacteroidota</taxon>
        <taxon>Cytophagia</taxon>
        <taxon>Cytophagales</taxon>
        <taxon>Hymenobacteraceae</taxon>
        <taxon>Hymenobacter</taxon>
    </lineage>
</organism>
<sequence>MDKNATVTDRINEMLQHYGLNANSVTHKLGYATNSKMYKILQGTEPSFPTLVDILRAFPDVSSSWLVLGEGPMLLGETGGAVPAAEKKTTAGRAPVVNSGHVVAITVDKDGDDNMEMVPIHAQAGYALQHNEAVFVQDLPRYRVPGFEHGKFRAFEVAGDSMEPTLNHRDIVVCSYVDNWRLLVPDDIYVVVTTESVMLKRIRVRISGKGDEVVLHSDNPHRRPYPLDATDITELWRVRGYISTYLPSAPDVTVERLWEVIEALGFDKGEVRRHLMENATPNATH</sequence>
<evidence type="ECO:0000256" key="1">
    <source>
        <dbReference type="ARBA" id="ARBA00022670"/>
    </source>
</evidence>
<keyword evidence="2" id="KW-0378">Hydrolase</keyword>
<dbReference type="EMBL" id="JACXAD010000011">
    <property type="protein sequence ID" value="MBD2768439.1"/>
    <property type="molecule type" value="Genomic_DNA"/>
</dbReference>
<evidence type="ECO:0000256" key="2">
    <source>
        <dbReference type="ARBA" id="ARBA00022801"/>
    </source>
</evidence>
<keyword evidence="1" id="KW-0645">Protease</keyword>
<evidence type="ECO:0000259" key="6">
    <source>
        <dbReference type="Pfam" id="PF00717"/>
    </source>
</evidence>
<dbReference type="InterPro" id="IPR019756">
    <property type="entry name" value="Pept_S26A_signal_pept_1_Ser-AS"/>
</dbReference>
<evidence type="ECO:0000313" key="8">
    <source>
        <dbReference type="Proteomes" id="UP000612233"/>
    </source>
</evidence>
<dbReference type="GO" id="GO:0004252">
    <property type="term" value="F:serine-type endopeptidase activity"/>
    <property type="evidence" value="ECO:0007669"/>
    <property type="project" value="InterPro"/>
</dbReference>
<dbReference type="GO" id="GO:0016020">
    <property type="term" value="C:membrane"/>
    <property type="evidence" value="ECO:0007669"/>
    <property type="project" value="InterPro"/>
</dbReference>
<dbReference type="SUPFAM" id="SSF51306">
    <property type="entry name" value="LexA/Signal peptidase"/>
    <property type="match status" value="1"/>
</dbReference>
<feature type="domain" description="Peptidase S24/S26A/S26B/S26C" evidence="6">
    <location>
        <begin position="148"/>
        <end position="229"/>
    </location>
</feature>
<keyword evidence="8" id="KW-1185">Reference proteome</keyword>
<dbReference type="Gene3D" id="2.10.109.10">
    <property type="entry name" value="Umud Fragment, subunit A"/>
    <property type="match status" value="1"/>
</dbReference>
<evidence type="ECO:0000256" key="4">
    <source>
        <dbReference type="ARBA" id="ARBA00023125"/>
    </source>
</evidence>
<comment type="caution">
    <text evidence="7">The sequence shown here is derived from an EMBL/GenBank/DDBJ whole genome shotgun (WGS) entry which is preliminary data.</text>
</comment>
<evidence type="ECO:0000256" key="3">
    <source>
        <dbReference type="ARBA" id="ARBA00023015"/>
    </source>
</evidence>
<reference evidence="7" key="1">
    <citation type="submission" date="2020-09" db="EMBL/GenBank/DDBJ databases">
        <authorList>
            <person name="Kim M.K."/>
        </authorList>
    </citation>
    <scope>NUCLEOTIDE SEQUENCE</scope>
    <source>
        <strain evidence="7">BT664</strain>
    </source>
</reference>
<dbReference type="Pfam" id="PF00717">
    <property type="entry name" value="Peptidase_S24"/>
    <property type="match status" value="1"/>
</dbReference>
<dbReference type="PANTHER" id="PTHR40661:SF3">
    <property type="entry name" value="FELS-1 PROPHAGE TRANSCRIPTIONAL REGULATOR"/>
    <property type="match status" value="1"/>
</dbReference>
<evidence type="ECO:0000256" key="5">
    <source>
        <dbReference type="ARBA" id="ARBA00023163"/>
    </source>
</evidence>
<dbReference type="AlphaFoldDB" id="A0A927BE10"/>
<accession>A0A927BE10</accession>
<protein>
    <submittedName>
        <fullName evidence="7">LexA family transcriptional regulator</fullName>
    </submittedName>
</protein>
<keyword evidence="5" id="KW-0804">Transcription</keyword>
<dbReference type="CDD" id="cd06529">
    <property type="entry name" value="S24_LexA-like"/>
    <property type="match status" value="1"/>
</dbReference>
<dbReference type="Proteomes" id="UP000612233">
    <property type="component" value="Unassembled WGS sequence"/>
</dbReference>
<keyword evidence="4" id="KW-0238">DNA-binding</keyword>
<gene>
    <name evidence="7" type="ORF">IC235_11110</name>
</gene>
<keyword evidence="3" id="KW-0805">Transcription regulation</keyword>
<evidence type="ECO:0000313" key="7">
    <source>
        <dbReference type="EMBL" id="MBD2768439.1"/>
    </source>
</evidence>
<dbReference type="InterPro" id="IPR039418">
    <property type="entry name" value="LexA-like"/>
</dbReference>